<accession>A0AAV2H3D2</accession>
<keyword evidence="4" id="KW-0808">Transferase</keyword>
<evidence type="ECO:0000256" key="3">
    <source>
        <dbReference type="ARBA" id="ARBA00022527"/>
    </source>
</evidence>
<dbReference type="Gene3D" id="1.10.510.10">
    <property type="entry name" value="Transferase(Phosphotransferase) domain 1"/>
    <property type="match status" value="1"/>
</dbReference>
<reference evidence="13 14" key="1">
    <citation type="submission" date="2024-04" db="EMBL/GenBank/DDBJ databases">
        <authorList>
            <consortium name="Genoscope - CEA"/>
            <person name="William W."/>
        </authorList>
    </citation>
    <scope>NUCLEOTIDE SEQUENCE [LARGE SCALE GENOMIC DNA]</scope>
</reference>
<feature type="region of interest" description="Disordered" evidence="11">
    <location>
        <begin position="290"/>
        <end position="314"/>
    </location>
</feature>
<organism evidence="13 14">
    <name type="scientific">Lymnaea stagnalis</name>
    <name type="common">Great pond snail</name>
    <name type="synonym">Helix stagnalis</name>
    <dbReference type="NCBI Taxonomy" id="6523"/>
    <lineage>
        <taxon>Eukaryota</taxon>
        <taxon>Metazoa</taxon>
        <taxon>Spiralia</taxon>
        <taxon>Lophotrochozoa</taxon>
        <taxon>Mollusca</taxon>
        <taxon>Gastropoda</taxon>
        <taxon>Heterobranchia</taxon>
        <taxon>Euthyneura</taxon>
        <taxon>Panpulmonata</taxon>
        <taxon>Hygrophila</taxon>
        <taxon>Lymnaeoidea</taxon>
        <taxon>Lymnaeidae</taxon>
        <taxon>Lymnaea</taxon>
    </lineage>
</organism>
<evidence type="ECO:0000313" key="13">
    <source>
        <dbReference type="EMBL" id="CAL1528177.1"/>
    </source>
</evidence>
<feature type="region of interest" description="Disordered" evidence="11">
    <location>
        <begin position="351"/>
        <end position="385"/>
    </location>
</feature>
<dbReference type="InterPro" id="IPR011009">
    <property type="entry name" value="Kinase-like_dom_sf"/>
</dbReference>
<dbReference type="InterPro" id="IPR051131">
    <property type="entry name" value="NEK_Ser/Thr_kinase_NIMA"/>
</dbReference>
<feature type="compositionally biased region" description="Basic and acidic residues" evidence="11">
    <location>
        <begin position="431"/>
        <end position="442"/>
    </location>
</feature>
<dbReference type="PANTHER" id="PTHR44899">
    <property type="entry name" value="CAMK FAMILY PROTEIN KINASE"/>
    <property type="match status" value="1"/>
</dbReference>
<evidence type="ECO:0000313" key="14">
    <source>
        <dbReference type="Proteomes" id="UP001497497"/>
    </source>
</evidence>
<comment type="catalytic activity">
    <reaction evidence="9">
        <text>L-seryl-[protein] + ATP = O-phospho-L-seryl-[protein] + ADP + H(+)</text>
        <dbReference type="Rhea" id="RHEA:17989"/>
        <dbReference type="Rhea" id="RHEA-COMP:9863"/>
        <dbReference type="Rhea" id="RHEA-COMP:11604"/>
        <dbReference type="ChEBI" id="CHEBI:15378"/>
        <dbReference type="ChEBI" id="CHEBI:29999"/>
        <dbReference type="ChEBI" id="CHEBI:30616"/>
        <dbReference type="ChEBI" id="CHEBI:83421"/>
        <dbReference type="ChEBI" id="CHEBI:456216"/>
        <dbReference type="EC" id="2.7.11.1"/>
    </reaction>
</comment>
<dbReference type="PROSITE" id="PS50011">
    <property type="entry name" value="PROTEIN_KINASE_DOM"/>
    <property type="match status" value="1"/>
</dbReference>
<sequence length="533" mass="60776">MYKILKRLGSGSFAQVYLLKTADGKEYALKVSDTSKLKDVSDKDVNSEAKLMMKLGHPNLVQCCAFCSINSHLYLITEWCQYGSLKDYLKRKASAKSHVPEERVILWLGQMADVLRYLHASKIVHRDIKTDNIFLDDRQNVKIGDLGIARELDFTIQYAETFIGSYIYMSPEILKTSRYTTKTDVWSLGCVVHEVMTLCPTFSGISIHDVMNKITKCKIDPMPNIYSLILQQLVRTILEVNPKKRPDATDVLFYVCQIQGRPFVSDQFKSLDKFMVDSNLLQQAVRDFEEKSGPNTTSHLPDIPQRPLPHPRPQKLNHEDVIMPALVDKTGNHRHQNSNLKLYENESEHFSYSKSNTASKSPKQTSMLHSSASSQQETVYSTGSSTLHDDEWTILEPETSTLIPSTMDNQFMEKLAEESAQWLRSRLGPKKLSDKESQEIKGNDSTSDSENSVTLYTRAQRVTFKKDKKEQTTPDHCDITQDVIEAAKSVIKLYGRKDPNTMEMMLIKVLGHRDFTVHGRALVNQVLQQERVN</sequence>
<comment type="similarity">
    <text evidence="1">Belongs to the protein kinase superfamily. NEK Ser/Thr protein kinase family. NIMA subfamily.</text>
</comment>
<comment type="caution">
    <text evidence="13">The sequence shown here is derived from an EMBL/GenBank/DDBJ whole genome shotgun (WGS) entry which is preliminary data.</text>
</comment>
<dbReference type="InterPro" id="IPR017441">
    <property type="entry name" value="Protein_kinase_ATP_BS"/>
</dbReference>
<evidence type="ECO:0000256" key="5">
    <source>
        <dbReference type="ARBA" id="ARBA00022741"/>
    </source>
</evidence>
<feature type="domain" description="Protein kinase" evidence="12">
    <location>
        <begin position="2"/>
        <end position="264"/>
    </location>
</feature>
<dbReference type="AlphaFoldDB" id="A0AAV2H3D2"/>
<feature type="compositionally biased region" description="Polar residues" evidence="11">
    <location>
        <begin position="443"/>
        <end position="453"/>
    </location>
</feature>
<name>A0AAV2H3D2_LYMST</name>
<dbReference type="EC" id="2.7.11.1" evidence="2"/>
<dbReference type="Pfam" id="PF00069">
    <property type="entry name" value="Pkinase"/>
    <property type="match status" value="1"/>
</dbReference>
<dbReference type="GO" id="GO:0005524">
    <property type="term" value="F:ATP binding"/>
    <property type="evidence" value="ECO:0007669"/>
    <property type="project" value="UniProtKB-UniRule"/>
</dbReference>
<evidence type="ECO:0000256" key="2">
    <source>
        <dbReference type="ARBA" id="ARBA00012513"/>
    </source>
</evidence>
<evidence type="ECO:0000256" key="9">
    <source>
        <dbReference type="ARBA" id="ARBA00048679"/>
    </source>
</evidence>
<dbReference type="InterPro" id="IPR008271">
    <property type="entry name" value="Ser/Thr_kinase_AS"/>
</dbReference>
<protein>
    <recommendedName>
        <fullName evidence="2">non-specific serine/threonine protein kinase</fullName>
        <ecNumber evidence="2">2.7.11.1</ecNumber>
    </recommendedName>
</protein>
<dbReference type="PROSITE" id="PS00107">
    <property type="entry name" value="PROTEIN_KINASE_ATP"/>
    <property type="match status" value="1"/>
</dbReference>
<evidence type="ECO:0000256" key="7">
    <source>
        <dbReference type="ARBA" id="ARBA00022840"/>
    </source>
</evidence>
<evidence type="ECO:0000256" key="1">
    <source>
        <dbReference type="ARBA" id="ARBA00010886"/>
    </source>
</evidence>
<dbReference type="SMART" id="SM00220">
    <property type="entry name" value="S_TKc"/>
    <property type="match status" value="1"/>
</dbReference>
<dbReference type="Proteomes" id="UP001497497">
    <property type="component" value="Unassembled WGS sequence"/>
</dbReference>
<dbReference type="GO" id="GO:0004674">
    <property type="term" value="F:protein serine/threonine kinase activity"/>
    <property type="evidence" value="ECO:0007669"/>
    <property type="project" value="UniProtKB-KW"/>
</dbReference>
<feature type="compositionally biased region" description="Polar residues" evidence="11">
    <location>
        <begin position="352"/>
        <end position="385"/>
    </location>
</feature>
<dbReference type="PANTHER" id="PTHR44899:SF3">
    <property type="entry name" value="SERINE_THREONINE-PROTEIN KINASE NEK1"/>
    <property type="match status" value="1"/>
</dbReference>
<keyword evidence="3" id="KW-0723">Serine/threonine-protein kinase</keyword>
<keyword evidence="5 10" id="KW-0547">Nucleotide-binding</keyword>
<evidence type="ECO:0000256" key="4">
    <source>
        <dbReference type="ARBA" id="ARBA00022679"/>
    </source>
</evidence>
<dbReference type="EMBL" id="CAXITT010000028">
    <property type="protein sequence ID" value="CAL1528177.1"/>
    <property type="molecule type" value="Genomic_DNA"/>
</dbReference>
<keyword evidence="6" id="KW-0418">Kinase</keyword>
<evidence type="ECO:0000256" key="8">
    <source>
        <dbReference type="ARBA" id="ARBA00047899"/>
    </source>
</evidence>
<comment type="catalytic activity">
    <reaction evidence="8">
        <text>L-threonyl-[protein] + ATP = O-phospho-L-threonyl-[protein] + ADP + H(+)</text>
        <dbReference type="Rhea" id="RHEA:46608"/>
        <dbReference type="Rhea" id="RHEA-COMP:11060"/>
        <dbReference type="Rhea" id="RHEA-COMP:11605"/>
        <dbReference type="ChEBI" id="CHEBI:15378"/>
        <dbReference type="ChEBI" id="CHEBI:30013"/>
        <dbReference type="ChEBI" id="CHEBI:30616"/>
        <dbReference type="ChEBI" id="CHEBI:61977"/>
        <dbReference type="ChEBI" id="CHEBI:456216"/>
        <dbReference type="EC" id="2.7.11.1"/>
    </reaction>
</comment>
<keyword evidence="7 10" id="KW-0067">ATP-binding</keyword>
<evidence type="ECO:0000259" key="12">
    <source>
        <dbReference type="PROSITE" id="PS50011"/>
    </source>
</evidence>
<evidence type="ECO:0000256" key="10">
    <source>
        <dbReference type="PROSITE-ProRule" id="PRU10141"/>
    </source>
</evidence>
<dbReference type="InterPro" id="IPR000719">
    <property type="entry name" value="Prot_kinase_dom"/>
</dbReference>
<feature type="binding site" evidence="10">
    <location>
        <position position="30"/>
    </location>
    <ligand>
        <name>ATP</name>
        <dbReference type="ChEBI" id="CHEBI:30616"/>
    </ligand>
</feature>
<gene>
    <name evidence="13" type="ORF">GSLYS_00002347001</name>
</gene>
<feature type="region of interest" description="Disordered" evidence="11">
    <location>
        <begin position="427"/>
        <end position="453"/>
    </location>
</feature>
<evidence type="ECO:0000256" key="6">
    <source>
        <dbReference type="ARBA" id="ARBA00022777"/>
    </source>
</evidence>
<dbReference type="SUPFAM" id="SSF56112">
    <property type="entry name" value="Protein kinase-like (PK-like)"/>
    <property type="match status" value="1"/>
</dbReference>
<evidence type="ECO:0000256" key="11">
    <source>
        <dbReference type="SAM" id="MobiDB-lite"/>
    </source>
</evidence>
<dbReference type="PROSITE" id="PS00108">
    <property type="entry name" value="PROTEIN_KINASE_ST"/>
    <property type="match status" value="1"/>
</dbReference>
<proteinExistence type="inferred from homology"/>
<keyword evidence="14" id="KW-1185">Reference proteome</keyword>